<gene>
    <name evidence="12" type="ORF">Terrestrivirus13_4</name>
</gene>
<evidence type="ECO:0000256" key="1">
    <source>
        <dbReference type="ARBA" id="ARBA00004496"/>
    </source>
</evidence>
<dbReference type="SUPFAM" id="SSF55681">
    <property type="entry name" value="Class II aaRS and biotin synthetases"/>
    <property type="match status" value="1"/>
</dbReference>
<dbReference type="InterPro" id="IPR045864">
    <property type="entry name" value="aa-tRNA-synth_II/BPL/LPL"/>
</dbReference>
<evidence type="ECO:0000256" key="5">
    <source>
        <dbReference type="ARBA" id="ARBA00022741"/>
    </source>
</evidence>
<dbReference type="Pfam" id="PF00152">
    <property type="entry name" value="tRNA-synt_2"/>
    <property type="match status" value="1"/>
</dbReference>
<proteinExistence type="inferred from homology"/>
<organism evidence="12">
    <name type="scientific">Terrestrivirus sp</name>
    <dbReference type="NCBI Taxonomy" id="2487775"/>
    <lineage>
        <taxon>Viruses</taxon>
        <taxon>Varidnaviria</taxon>
        <taxon>Bamfordvirae</taxon>
        <taxon>Nucleocytoviricota</taxon>
        <taxon>Megaviricetes</taxon>
        <taxon>Imitervirales</taxon>
        <taxon>Mimiviridae</taxon>
        <taxon>Klosneuvirinae</taxon>
    </lineage>
</organism>
<dbReference type="Gene3D" id="3.30.930.10">
    <property type="entry name" value="Bira Bifunctional Protein, Domain 2"/>
    <property type="match status" value="1"/>
</dbReference>
<dbReference type="InterPro" id="IPR004364">
    <property type="entry name" value="Aa-tRNA-synt_II"/>
</dbReference>
<dbReference type="PRINTS" id="PR01042">
    <property type="entry name" value="TRNASYNTHASP"/>
</dbReference>
<keyword evidence="3" id="KW-0963">Cytoplasm</keyword>
<dbReference type="InterPro" id="IPR002312">
    <property type="entry name" value="Asp/Asn-tRNA-synth_IIb"/>
</dbReference>
<comment type="similarity">
    <text evidence="2">Belongs to the class-II aminoacyl-tRNA synthetase family.</text>
</comment>
<evidence type="ECO:0000313" key="12">
    <source>
        <dbReference type="EMBL" id="AYV76738.1"/>
    </source>
</evidence>
<feature type="domain" description="Aminoacyl-transfer RNA synthetases class-II family profile" evidence="11">
    <location>
        <begin position="143"/>
        <end position="462"/>
    </location>
</feature>
<dbReference type="InterPro" id="IPR006195">
    <property type="entry name" value="aa-tRNA-synth_II"/>
</dbReference>
<evidence type="ECO:0000256" key="2">
    <source>
        <dbReference type="ARBA" id="ARBA00008226"/>
    </source>
</evidence>
<comment type="subcellular location">
    <subcellularLocation>
        <location evidence="1">Cytoplasm</location>
    </subcellularLocation>
</comment>
<dbReference type="GO" id="GO:0005524">
    <property type="term" value="F:ATP binding"/>
    <property type="evidence" value="ECO:0007669"/>
    <property type="project" value="UniProtKB-KW"/>
</dbReference>
<dbReference type="PROSITE" id="PS50862">
    <property type="entry name" value="AA_TRNA_LIGASE_II"/>
    <property type="match status" value="1"/>
</dbReference>
<evidence type="ECO:0000256" key="8">
    <source>
        <dbReference type="ARBA" id="ARBA00023146"/>
    </source>
</evidence>
<keyword evidence="5" id="KW-0547">Nucleotide-binding</keyword>
<keyword evidence="6" id="KW-0067">ATP-binding</keyword>
<reference evidence="12" key="1">
    <citation type="submission" date="2018-10" db="EMBL/GenBank/DDBJ databases">
        <title>Hidden diversity of soil giant viruses.</title>
        <authorList>
            <person name="Schulz F."/>
            <person name="Alteio L."/>
            <person name="Goudeau D."/>
            <person name="Ryan E.M."/>
            <person name="Malmstrom R.R."/>
            <person name="Blanchard J."/>
            <person name="Woyke T."/>
        </authorList>
    </citation>
    <scope>NUCLEOTIDE SEQUENCE</scope>
    <source>
        <strain evidence="12">TEV1</strain>
    </source>
</reference>
<dbReference type="SUPFAM" id="SSF50249">
    <property type="entry name" value="Nucleic acid-binding proteins"/>
    <property type="match status" value="1"/>
</dbReference>
<dbReference type="Gene3D" id="2.40.50.140">
    <property type="entry name" value="Nucleic acid-binding proteins"/>
    <property type="match status" value="1"/>
</dbReference>
<keyword evidence="8" id="KW-0030">Aminoacyl-tRNA synthetase</keyword>
<name>A0A3G4ZPC2_9VIRU</name>
<keyword evidence="4" id="KW-0436">Ligase</keyword>
<sequence length="470" mass="53077">MATISYTPLTQKALSECIDSEVVILGQVRTIRSGKKQTFIEVGYSDQQLQAVASSAMIAEKVKDLSIQCYCEFSGVIKALPEGKTSAMPFELQVDTIRVISTCPSDFYDQCPPDAGPEIKLEKRHFYFRDPKFALVLRAHAALLKAMRAHFDETDCVEITPPSFASESEGGASLFKLEYPGKTSDKPMIACLTQSSQFALEYVLPGLGDAYCIAPSFRAEKSHTRRHFTEFLHAESEYGGIMTFEDHLQKLRELMQGILKHFLIFAEAILKEMGPEVYDRVVKLEQMTHKIVILEHKDAIKMCHELGIQKTETIEVEEVVDGVPTIVTKHIEVPFEERDDIPEAQERKLIDTIGEIVFLTKFPKEFKSFYMGLDPEDPSRVLGCDIEVPGVGEVVGSGVREYDYQRLYDRMVEQGLKPEEYKAYLDLRKYGHCRTSGMGLGVGRLLTWLLGAYSIRDVTAFPCFPGYYTF</sequence>
<dbReference type="PANTHER" id="PTHR22594:SF16">
    <property type="entry name" value="ASPARAGINE--TRNA LIGASE, CYTOPLASMIC"/>
    <property type="match status" value="1"/>
</dbReference>
<evidence type="ECO:0000256" key="4">
    <source>
        <dbReference type="ARBA" id="ARBA00022598"/>
    </source>
</evidence>
<evidence type="ECO:0000256" key="3">
    <source>
        <dbReference type="ARBA" id="ARBA00022490"/>
    </source>
</evidence>
<dbReference type="PANTHER" id="PTHR22594">
    <property type="entry name" value="ASPARTYL/LYSYL-TRNA SYNTHETASE"/>
    <property type="match status" value="1"/>
</dbReference>
<protein>
    <recommendedName>
        <fullName evidence="9">Asparaginyl-tRNA synthetase</fullName>
    </recommendedName>
</protein>
<evidence type="ECO:0000259" key="11">
    <source>
        <dbReference type="PROSITE" id="PS50862"/>
    </source>
</evidence>
<keyword evidence="7" id="KW-0648">Protein biosynthesis</keyword>
<dbReference type="InterPro" id="IPR012340">
    <property type="entry name" value="NA-bd_OB-fold"/>
</dbReference>
<dbReference type="EMBL" id="MK071991">
    <property type="protein sequence ID" value="AYV76738.1"/>
    <property type="molecule type" value="Genomic_DNA"/>
</dbReference>
<evidence type="ECO:0000256" key="9">
    <source>
        <dbReference type="ARBA" id="ARBA00029886"/>
    </source>
</evidence>
<evidence type="ECO:0000256" key="7">
    <source>
        <dbReference type="ARBA" id="ARBA00022917"/>
    </source>
</evidence>
<evidence type="ECO:0000256" key="6">
    <source>
        <dbReference type="ARBA" id="ARBA00022840"/>
    </source>
</evidence>
<dbReference type="GO" id="GO:0004816">
    <property type="term" value="F:asparagine-tRNA ligase activity"/>
    <property type="evidence" value="ECO:0007669"/>
    <property type="project" value="UniProtKB-EC"/>
</dbReference>
<comment type="catalytic activity">
    <reaction evidence="10">
        <text>tRNA(Asn) + L-asparagine + ATP = L-asparaginyl-tRNA(Asn) + AMP + diphosphate + H(+)</text>
        <dbReference type="Rhea" id="RHEA:11180"/>
        <dbReference type="Rhea" id="RHEA-COMP:9659"/>
        <dbReference type="Rhea" id="RHEA-COMP:9674"/>
        <dbReference type="ChEBI" id="CHEBI:15378"/>
        <dbReference type="ChEBI" id="CHEBI:30616"/>
        <dbReference type="ChEBI" id="CHEBI:33019"/>
        <dbReference type="ChEBI" id="CHEBI:58048"/>
        <dbReference type="ChEBI" id="CHEBI:78442"/>
        <dbReference type="ChEBI" id="CHEBI:78515"/>
        <dbReference type="ChEBI" id="CHEBI:456215"/>
        <dbReference type="EC" id="6.1.1.22"/>
    </reaction>
</comment>
<evidence type="ECO:0000256" key="10">
    <source>
        <dbReference type="ARBA" id="ARBA00047844"/>
    </source>
</evidence>
<accession>A0A3G4ZPC2</accession>